<dbReference type="PROSITE" id="PS50011">
    <property type="entry name" value="PROTEIN_KINASE_DOM"/>
    <property type="match status" value="1"/>
</dbReference>
<reference evidence="7" key="1">
    <citation type="submission" date="2021-01" db="EMBL/GenBank/DDBJ databases">
        <authorList>
            <person name="Corre E."/>
            <person name="Pelletier E."/>
            <person name="Niang G."/>
            <person name="Scheremetjew M."/>
            <person name="Finn R."/>
            <person name="Kale V."/>
            <person name="Holt S."/>
            <person name="Cochrane G."/>
            <person name="Meng A."/>
            <person name="Brown T."/>
            <person name="Cohen L."/>
        </authorList>
    </citation>
    <scope>NUCLEOTIDE SEQUENCE</scope>
    <source>
        <strain evidence="7">SAG 36.94</strain>
    </source>
</reference>
<dbReference type="InterPro" id="IPR001245">
    <property type="entry name" value="Ser-Thr/Tyr_kinase_cat_dom"/>
</dbReference>
<dbReference type="Gene3D" id="3.30.200.20">
    <property type="entry name" value="Phosphorylase Kinase, domain 1"/>
    <property type="match status" value="1"/>
</dbReference>
<dbReference type="InterPro" id="IPR051681">
    <property type="entry name" value="Ser/Thr_Kinases-Pseudokinases"/>
</dbReference>
<dbReference type="PROSITE" id="PS00107">
    <property type="entry name" value="PROTEIN_KINASE_ATP"/>
    <property type="match status" value="1"/>
</dbReference>
<evidence type="ECO:0000256" key="5">
    <source>
        <dbReference type="RuleBase" id="RU000304"/>
    </source>
</evidence>
<evidence type="ECO:0000256" key="3">
    <source>
        <dbReference type="ARBA" id="ARBA00022840"/>
    </source>
</evidence>
<dbReference type="AlphaFoldDB" id="A0A7S1XES9"/>
<dbReference type="GO" id="GO:0005524">
    <property type="term" value="F:ATP binding"/>
    <property type="evidence" value="ECO:0007669"/>
    <property type="project" value="UniProtKB-UniRule"/>
</dbReference>
<dbReference type="InterPro" id="IPR017441">
    <property type="entry name" value="Protein_kinase_ATP_BS"/>
</dbReference>
<dbReference type="PROSITE" id="PS00108">
    <property type="entry name" value="PROTEIN_KINASE_ST"/>
    <property type="match status" value="1"/>
</dbReference>
<dbReference type="PRINTS" id="PR00109">
    <property type="entry name" value="TYRKINASE"/>
</dbReference>
<keyword evidence="2 4" id="KW-0547">Nucleotide-binding</keyword>
<evidence type="ECO:0000313" key="7">
    <source>
        <dbReference type="EMBL" id="CAD9234807.1"/>
    </source>
</evidence>
<sequence>MIPQPLSTSVPNEFFSFETTTSSSSSWSNSSCKLTRSKTFVDEDDLLSPFIVDFKEMKLERVIGEGRWSKVYLAEWLFQPVAVKILQGMDSVGERNTTEEAGLRERLVKEIGISSQLRHPNILLFMGASLDGSQPLSIVSEYFESGSLADLISSVQTLTLEQKLHIAMSIARGLLYLHSSNPRVLHRDLKLENVLVSSEGKRVVVADFGVSQLCFGGGEASGPVGTPSTMAPEVIEGEPYTPASDVYSFGIVLWEVFHQERAFYGMNATQIMYHVLQGGRPVSRRNSEMLPETIGCLIDCCLAEDPISRPSIQEIVHVLQHC</sequence>
<gene>
    <name evidence="7" type="ORF">CCAE0312_LOCUS6897</name>
</gene>
<evidence type="ECO:0000259" key="6">
    <source>
        <dbReference type="PROSITE" id="PS50011"/>
    </source>
</evidence>
<evidence type="ECO:0000256" key="1">
    <source>
        <dbReference type="ARBA" id="ARBA00022527"/>
    </source>
</evidence>
<keyword evidence="1 5" id="KW-0808">Transferase</keyword>
<dbReference type="InterPro" id="IPR000719">
    <property type="entry name" value="Prot_kinase_dom"/>
</dbReference>
<dbReference type="Gene3D" id="1.10.510.10">
    <property type="entry name" value="Transferase(Phosphotransferase) domain 1"/>
    <property type="match status" value="1"/>
</dbReference>
<accession>A0A7S1XES9</accession>
<dbReference type="InterPro" id="IPR008271">
    <property type="entry name" value="Ser/Thr_kinase_AS"/>
</dbReference>
<dbReference type="PIRSF" id="PIRSF000654">
    <property type="entry name" value="Integrin-linked_kinase"/>
    <property type="match status" value="1"/>
</dbReference>
<dbReference type="PANTHER" id="PTHR44329:SF298">
    <property type="entry name" value="MIXED LINEAGE KINASE DOMAIN-LIKE PROTEIN"/>
    <property type="match status" value="1"/>
</dbReference>
<keyword evidence="1 5" id="KW-0723">Serine/threonine-protein kinase</keyword>
<dbReference type="SMART" id="SM00220">
    <property type="entry name" value="S_TKc"/>
    <property type="match status" value="1"/>
</dbReference>
<feature type="domain" description="Protein kinase" evidence="6">
    <location>
        <begin position="57"/>
        <end position="322"/>
    </location>
</feature>
<dbReference type="CDD" id="cd13999">
    <property type="entry name" value="STKc_MAP3K-like"/>
    <property type="match status" value="1"/>
</dbReference>
<evidence type="ECO:0000256" key="4">
    <source>
        <dbReference type="PROSITE-ProRule" id="PRU10141"/>
    </source>
</evidence>
<comment type="similarity">
    <text evidence="5">Belongs to the protein kinase superfamily.</text>
</comment>
<dbReference type="EMBL" id="HBGH01012390">
    <property type="protein sequence ID" value="CAD9234807.1"/>
    <property type="molecule type" value="Transcribed_RNA"/>
</dbReference>
<keyword evidence="3 4" id="KW-0067">ATP-binding</keyword>
<proteinExistence type="inferred from homology"/>
<dbReference type="Pfam" id="PF00069">
    <property type="entry name" value="Pkinase"/>
    <property type="match status" value="1"/>
</dbReference>
<protein>
    <recommendedName>
        <fullName evidence="6">Protein kinase domain-containing protein</fullName>
    </recommendedName>
</protein>
<dbReference type="SUPFAM" id="SSF56112">
    <property type="entry name" value="Protein kinase-like (PK-like)"/>
    <property type="match status" value="1"/>
</dbReference>
<organism evidence="7">
    <name type="scientific">Compsopogon caeruleus</name>
    <dbReference type="NCBI Taxonomy" id="31354"/>
    <lineage>
        <taxon>Eukaryota</taxon>
        <taxon>Rhodophyta</taxon>
        <taxon>Compsopogonophyceae</taxon>
        <taxon>Compsopogonales</taxon>
        <taxon>Compsopogonaceae</taxon>
        <taxon>Compsopogon</taxon>
    </lineage>
</organism>
<evidence type="ECO:0000256" key="2">
    <source>
        <dbReference type="ARBA" id="ARBA00022741"/>
    </source>
</evidence>
<name>A0A7S1XES9_9RHOD</name>
<dbReference type="InterPro" id="IPR011009">
    <property type="entry name" value="Kinase-like_dom_sf"/>
</dbReference>
<dbReference type="GO" id="GO:0004674">
    <property type="term" value="F:protein serine/threonine kinase activity"/>
    <property type="evidence" value="ECO:0007669"/>
    <property type="project" value="UniProtKB-KW"/>
</dbReference>
<feature type="binding site" evidence="4">
    <location>
        <position position="84"/>
    </location>
    <ligand>
        <name>ATP</name>
        <dbReference type="ChEBI" id="CHEBI:30616"/>
    </ligand>
</feature>
<keyword evidence="1 5" id="KW-0418">Kinase</keyword>
<dbReference type="PANTHER" id="PTHR44329">
    <property type="entry name" value="SERINE/THREONINE-PROTEIN KINASE TNNI3K-RELATED"/>
    <property type="match status" value="1"/>
</dbReference>